<dbReference type="Proteomes" id="UP000053732">
    <property type="component" value="Unassembled WGS sequence"/>
</dbReference>
<sequence>MVRGQRSAGFLFTEGGDTNKNIAMRSFVIQSVTVKRFLSLLRLFVFLKVLGNLPHRQGRFGKAVRMIW</sequence>
<reference evidence="1 2" key="1">
    <citation type="journal article" date="2014" name="Nat. Commun.">
        <title>Multiple recent horizontal transfers of a large genomic region in cheese making fungi.</title>
        <authorList>
            <person name="Cheeseman K."/>
            <person name="Ropars J."/>
            <person name="Renault P."/>
            <person name="Dupont J."/>
            <person name="Gouzy J."/>
            <person name="Branca A."/>
            <person name="Abraham A.L."/>
            <person name="Ceppi M."/>
            <person name="Conseiller E."/>
            <person name="Debuchy R."/>
            <person name="Malagnac F."/>
            <person name="Goarin A."/>
            <person name="Silar P."/>
            <person name="Lacoste S."/>
            <person name="Sallet E."/>
            <person name="Bensimon A."/>
            <person name="Giraud T."/>
            <person name="Brygoo Y."/>
        </authorList>
    </citation>
    <scope>NUCLEOTIDE SEQUENCE [LARGE SCALE GENOMIC DNA]</scope>
    <source>
        <strain evidence="2">FM 013</strain>
    </source>
</reference>
<organism evidence="1 2">
    <name type="scientific">Penicillium camemberti (strain FM 013)</name>
    <dbReference type="NCBI Taxonomy" id="1429867"/>
    <lineage>
        <taxon>Eukaryota</taxon>
        <taxon>Fungi</taxon>
        <taxon>Dikarya</taxon>
        <taxon>Ascomycota</taxon>
        <taxon>Pezizomycotina</taxon>
        <taxon>Eurotiomycetes</taxon>
        <taxon>Eurotiomycetidae</taxon>
        <taxon>Eurotiales</taxon>
        <taxon>Aspergillaceae</taxon>
        <taxon>Penicillium</taxon>
    </lineage>
</organism>
<protein>
    <submittedName>
        <fullName evidence="1">Str. FM013</fullName>
    </submittedName>
</protein>
<evidence type="ECO:0000313" key="2">
    <source>
        <dbReference type="Proteomes" id="UP000053732"/>
    </source>
</evidence>
<name>A0A0G4P291_PENC3</name>
<accession>A0A0G4P291</accession>
<proteinExistence type="predicted"/>
<gene>
    <name evidence="1" type="ORF">PCAMFM013_S004g000381</name>
</gene>
<keyword evidence="2" id="KW-1185">Reference proteome</keyword>
<dbReference type="EMBL" id="HG793137">
    <property type="protein sequence ID" value="CRL20440.1"/>
    <property type="molecule type" value="Genomic_DNA"/>
</dbReference>
<evidence type="ECO:0000313" key="1">
    <source>
        <dbReference type="EMBL" id="CRL20440.1"/>
    </source>
</evidence>
<dbReference type="AlphaFoldDB" id="A0A0G4P291"/>